<dbReference type="AlphaFoldDB" id="A0A5J4VUH9"/>
<dbReference type="InterPro" id="IPR018004">
    <property type="entry name" value="KilA/APSES_HTH"/>
</dbReference>
<organism evidence="2 3">
    <name type="scientific">Streblomastix strix</name>
    <dbReference type="NCBI Taxonomy" id="222440"/>
    <lineage>
        <taxon>Eukaryota</taxon>
        <taxon>Metamonada</taxon>
        <taxon>Preaxostyla</taxon>
        <taxon>Oxymonadida</taxon>
        <taxon>Streblomastigidae</taxon>
        <taxon>Streblomastix</taxon>
    </lineage>
</organism>
<feature type="non-terminal residue" evidence="2">
    <location>
        <position position="658"/>
    </location>
</feature>
<comment type="caution">
    <text evidence="2">The sequence shown here is derived from an EMBL/GenBank/DDBJ whole genome shotgun (WGS) entry which is preliminary data.</text>
</comment>
<reference evidence="2 3" key="1">
    <citation type="submission" date="2019-03" db="EMBL/GenBank/DDBJ databases">
        <title>Single cell metagenomics reveals metabolic interactions within the superorganism composed of flagellate Streblomastix strix and complex community of Bacteroidetes bacteria on its surface.</title>
        <authorList>
            <person name="Treitli S.C."/>
            <person name="Kolisko M."/>
            <person name="Husnik F."/>
            <person name="Keeling P."/>
            <person name="Hampl V."/>
        </authorList>
    </citation>
    <scope>NUCLEOTIDE SEQUENCE [LARGE SCALE GENOMIC DNA]</scope>
    <source>
        <strain evidence="2">ST1C</strain>
    </source>
</reference>
<dbReference type="Pfam" id="PF04383">
    <property type="entry name" value="KilA-N"/>
    <property type="match status" value="1"/>
</dbReference>
<protein>
    <recommendedName>
        <fullName evidence="1">KilA/APSES-type HTH DNA-binding domain-containing protein</fullName>
    </recommendedName>
</protein>
<dbReference type="PANTHER" id="PTHR48135:SF1">
    <property type="entry name" value="KILA-N DOMAIN-CONTAINING PROTEIN"/>
    <property type="match status" value="1"/>
</dbReference>
<name>A0A5J4VUH9_9EUKA</name>
<accession>A0A5J4VUH9</accession>
<evidence type="ECO:0000313" key="3">
    <source>
        <dbReference type="Proteomes" id="UP000324800"/>
    </source>
</evidence>
<dbReference type="Proteomes" id="UP000324800">
    <property type="component" value="Unassembled WGS sequence"/>
</dbReference>
<gene>
    <name evidence="2" type="ORF">EZS28_018118</name>
</gene>
<sequence length="658" mass="75298">MNRQLMKTHIPKSQENLQTIENLLKSFAIQPFQNDGEHHFSIKEIKQESQIPSLFDKEVIISLSDSDHDVTQMQNSFLTLEFKMNLLFDNKIDKFDDAYKEGTFIFVGLKNSAELIREYVLYHRGRTIDGSLQNDATTESFIYNTIKPKSEKNNNKFVHSLYENVRKDDISCCGRYLSIKEISDVLVPQTAVPYAKPVGFTVSIPLDDLLIFSAFSENPNSLFGDLKIKFKINPSAFIFCQVDPVMSMAKYYTINKDELLSSGQDKLKDIDLFFRNWCLTFQYTNMYTQIGCTADLITGIRAEELTPSGLKNLVCDIKPVTVSVRNYIIEAVTANMCGYKASESCLNRVRQFYSNRPFVVPAQRIESQVFPSAASSAGIKTTQNIPLSHVTDMCLLFPKDARHVTCYENPCYFDIQINTVNRNFPDFPMNTLNEQFFPMQLQANNLDNIFEACDEYEDSLATPRASKTRRYNPVSDYTSFFITIQCERNSNGHPIFAGEVDTYYNVDTNGKHPPPPILCTVHDTFWLFSPASGGSCFYDTTHSFDQLRMQNASQQCKMIVPMQMEQYRGCWVHPKLVNYIAIWASPKYASIVGDIMDKINETTIVEQEANKANDRMNYVQKVVDDVTDFLSARITKLNEENNELNEDVHLLIPRAVPK</sequence>
<evidence type="ECO:0000313" key="2">
    <source>
        <dbReference type="EMBL" id="KAA6386354.1"/>
    </source>
</evidence>
<evidence type="ECO:0000259" key="1">
    <source>
        <dbReference type="Pfam" id="PF04383"/>
    </source>
</evidence>
<dbReference type="PANTHER" id="PTHR48135">
    <property type="match status" value="1"/>
</dbReference>
<dbReference type="EMBL" id="SNRW01004845">
    <property type="protein sequence ID" value="KAA6386354.1"/>
    <property type="molecule type" value="Genomic_DNA"/>
</dbReference>
<proteinExistence type="predicted"/>
<feature type="domain" description="KilA/APSES-type HTH DNA-binding" evidence="1">
    <location>
        <begin position="563"/>
        <end position="601"/>
    </location>
</feature>